<evidence type="ECO:0000256" key="9">
    <source>
        <dbReference type="ARBA" id="ARBA00022691"/>
    </source>
</evidence>
<dbReference type="AlphaFoldDB" id="A0A0D6MHZ1"/>
<feature type="domain" description="Ribosomal RNA small subunit methyltransferase E PUA-like" evidence="14">
    <location>
        <begin position="32"/>
        <end position="73"/>
    </location>
</feature>
<keyword evidence="16" id="KW-1185">Reference proteome</keyword>
<evidence type="ECO:0000256" key="6">
    <source>
        <dbReference type="ARBA" id="ARBA00022552"/>
    </source>
</evidence>
<dbReference type="InterPro" id="IPR046887">
    <property type="entry name" value="RsmE_PUA-like"/>
</dbReference>
<keyword evidence="7 12" id="KW-0489">Methyltransferase</keyword>
<accession>A0A0D6MHZ1</accession>
<dbReference type="EC" id="2.1.1.193" evidence="3 12"/>
<dbReference type="GO" id="GO:0070475">
    <property type="term" value="P:rRNA base methylation"/>
    <property type="evidence" value="ECO:0007669"/>
    <property type="project" value="TreeGrafter"/>
</dbReference>
<evidence type="ECO:0000256" key="5">
    <source>
        <dbReference type="ARBA" id="ARBA00022490"/>
    </source>
</evidence>
<evidence type="ECO:0000256" key="2">
    <source>
        <dbReference type="ARBA" id="ARBA00005528"/>
    </source>
</evidence>
<dbReference type="RefSeq" id="WP_241767603.1">
    <property type="nucleotide sequence ID" value="NZ_BALE01000009.1"/>
</dbReference>
<name>A0A0D6MHZ1_9PROT</name>
<evidence type="ECO:0000259" key="14">
    <source>
        <dbReference type="Pfam" id="PF20260"/>
    </source>
</evidence>
<comment type="function">
    <text evidence="10 12">Specifically methylates the N3 position of the uracil ring of uridine 1498 (m3U1498) in 16S rRNA. Acts on the fully assembled 30S ribosomal subunit.</text>
</comment>
<evidence type="ECO:0000313" key="15">
    <source>
        <dbReference type="EMBL" id="GAN53244.1"/>
    </source>
</evidence>
<evidence type="ECO:0000256" key="4">
    <source>
        <dbReference type="ARBA" id="ARBA00013673"/>
    </source>
</evidence>
<organism evidence="15 16">
    <name type="scientific">Tanticharoenia sakaeratensis NBRC 103193</name>
    <dbReference type="NCBI Taxonomy" id="1231623"/>
    <lineage>
        <taxon>Bacteria</taxon>
        <taxon>Pseudomonadati</taxon>
        <taxon>Pseudomonadota</taxon>
        <taxon>Alphaproteobacteria</taxon>
        <taxon>Acetobacterales</taxon>
        <taxon>Acetobacteraceae</taxon>
        <taxon>Tanticharoenia</taxon>
    </lineage>
</organism>
<dbReference type="SUPFAM" id="SSF75217">
    <property type="entry name" value="alpha/beta knot"/>
    <property type="match status" value="1"/>
</dbReference>
<reference evidence="15 16" key="1">
    <citation type="submission" date="2012-10" db="EMBL/GenBank/DDBJ databases">
        <title>Genome sequencing of Tanticharoenia sakaeratensis NBRC 103193.</title>
        <authorList>
            <person name="Azuma Y."/>
            <person name="Hadano H."/>
            <person name="Hirakawa H."/>
            <person name="Matsushita K."/>
        </authorList>
    </citation>
    <scope>NUCLEOTIDE SEQUENCE [LARGE SCALE GENOMIC DNA]</scope>
    <source>
        <strain evidence="15 16">NBRC 103193</strain>
    </source>
</reference>
<comment type="caution">
    <text evidence="15">The sequence shown here is derived from an EMBL/GenBank/DDBJ whole genome shotgun (WGS) entry which is preliminary data.</text>
</comment>
<keyword evidence="5 12" id="KW-0963">Cytoplasm</keyword>
<evidence type="ECO:0000256" key="3">
    <source>
        <dbReference type="ARBA" id="ARBA00012328"/>
    </source>
</evidence>
<dbReference type="Pfam" id="PF20260">
    <property type="entry name" value="PUA_4"/>
    <property type="match status" value="1"/>
</dbReference>
<dbReference type="InterPro" id="IPR029028">
    <property type="entry name" value="Alpha/beta_knot_MTases"/>
</dbReference>
<evidence type="ECO:0000259" key="13">
    <source>
        <dbReference type="Pfam" id="PF04452"/>
    </source>
</evidence>
<keyword evidence="6 12" id="KW-0698">rRNA processing</keyword>
<dbReference type="Pfam" id="PF04452">
    <property type="entry name" value="Methyltrans_RNA"/>
    <property type="match status" value="1"/>
</dbReference>
<dbReference type="PANTHER" id="PTHR30027">
    <property type="entry name" value="RIBOSOMAL RNA SMALL SUBUNIT METHYLTRANSFERASE E"/>
    <property type="match status" value="1"/>
</dbReference>
<dbReference type="InterPro" id="IPR006700">
    <property type="entry name" value="RsmE"/>
</dbReference>
<dbReference type="PANTHER" id="PTHR30027:SF3">
    <property type="entry name" value="16S RRNA (URACIL(1498)-N(3))-METHYLTRANSFERASE"/>
    <property type="match status" value="1"/>
</dbReference>
<evidence type="ECO:0000256" key="7">
    <source>
        <dbReference type="ARBA" id="ARBA00022603"/>
    </source>
</evidence>
<evidence type="ECO:0000256" key="8">
    <source>
        <dbReference type="ARBA" id="ARBA00022679"/>
    </source>
</evidence>
<evidence type="ECO:0000256" key="10">
    <source>
        <dbReference type="ARBA" id="ARBA00025699"/>
    </source>
</evidence>
<dbReference type="Gene3D" id="2.40.240.20">
    <property type="entry name" value="Hypothetical PUA domain-like, domain 1"/>
    <property type="match status" value="1"/>
</dbReference>
<dbReference type="GO" id="GO:0070042">
    <property type="term" value="F:rRNA (uridine-N3-)-methyltransferase activity"/>
    <property type="evidence" value="ECO:0007669"/>
    <property type="project" value="TreeGrafter"/>
</dbReference>
<dbReference type="InterPro" id="IPR046886">
    <property type="entry name" value="RsmE_MTase_dom"/>
</dbReference>
<dbReference type="SUPFAM" id="SSF88697">
    <property type="entry name" value="PUA domain-like"/>
    <property type="match status" value="1"/>
</dbReference>
<dbReference type="CDD" id="cd18084">
    <property type="entry name" value="RsmE-like"/>
    <property type="match status" value="1"/>
</dbReference>
<dbReference type="InterPro" id="IPR015947">
    <property type="entry name" value="PUA-like_sf"/>
</dbReference>
<dbReference type="InterPro" id="IPR029026">
    <property type="entry name" value="tRNA_m1G_MTases_N"/>
</dbReference>
<evidence type="ECO:0000256" key="12">
    <source>
        <dbReference type="PIRNR" id="PIRNR015601"/>
    </source>
</evidence>
<evidence type="ECO:0000256" key="1">
    <source>
        <dbReference type="ARBA" id="ARBA00004496"/>
    </source>
</evidence>
<dbReference type="PIRSF" id="PIRSF015601">
    <property type="entry name" value="MTase_slr0722"/>
    <property type="match status" value="1"/>
</dbReference>
<dbReference type="GO" id="GO:0005737">
    <property type="term" value="C:cytoplasm"/>
    <property type="evidence" value="ECO:0007669"/>
    <property type="project" value="UniProtKB-SubCell"/>
</dbReference>
<feature type="domain" description="Ribosomal RNA small subunit methyltransferase E methyltransferase" evidence="13">
    <location>
        <begin position="89"/>
        <end position="240"/>
    </location>
</feature>
<comment type="subcellular location">
    <subcellularLocation>
        <location evidence="1 12">Cytoplasm</location>
    </subcellularLocation>
</comment>
<dbReference type="NCBIfam" id="TIGR00046">
    <property type="entry name" value="RsmE family RNA methyltransferase"/>
    <property type="match status" value="1"/>
</dbReference>
<dbReference type="Proteomes" id="UP000032679">
    <property type="component" value="Unassembled WGS sequence"/>
</dbReference>
<dbReference type="Gene3D" id="3.40.1280.10">
    <property type="match status" value="1"/>
</dbReference>
<comment type="similarity">
    <text evidence="2 12">Belongs to the RNA methyltransferase RsmE family.</text>
</comment>
<proteinExistence type="inferred from homology"/>
<sequence>MEDTIAQDSPRLFIEPGDTVWQPDADIALSPEHAHYLGVVLRLAEGAEVRPFNARDGEWLGRIGHIRKGRGQVHLQSRLREPAPPGGPTLVFSPLKRDATDLVIRMATELGVGRLAPVTTERTNTHRINPERWRAICIEAAEQCERLDIPQIDPLITLGAALDGWPSDVPLYAALERMTDPKTDLSAMPQGFAALIGPEGGFSPGEAARLERAAFVRPISLGPLVLRADTAACVTLGLLQARSRAGTEGDTSGHSDLARLQAGFSANAHVQSR</sequence>
<comment type="catalytic activity">
    <reaction evidence="11 12">
        <text>uridine(1498) in 16S rRNA + S-adenosyl-L-methionine = N(3)-methyluridine(1498) in 16S rRNA + S-adenosyl-L-homocysteine + H(+)</text>
        <dbReference type="Rhea" id="RHEA:42920"/>
        <dbReference type="Rhea" id="RHEA-COMP:10283"/>
        <dbReference type="Rhea" id="RHEA-COMP:10284"/>
        <dbReference type="ChEBI" id="CHEBI:15378"/>
        <dbReference type="ChEBI" id="CHEBI:57856"/>
        <dbReference type="ChEBI" id="CHEBI:59789"/>
        <dbReference type="ChEBI" id="CHEBI:65315"/>
        <dbReference type="ChEBI" id="CHEBI:74502"/>
        <dbReference type="EC" id="2.1.1.193"/>
    </reaction>
</comment>
<dbReference type="NCBIfam" id="NF008696">
    <property type="entry name" value="PRK11713.3-5"/>
    <property type="match status" value="1"/>
</dbReference>
<gene>
    <name evidence="15" type="ORF">Tasa_009_039</name>
</gene>
<protein>
    <recommendedName>
        <fullName evidence="4 12">Ribosomal RNA small subunit methyltransferase E</fullName>
        <ecNumber evidence="3 12">2.1.1.193</ecNumber>
    </recommendedName>
</protein>
<keyword evidence="8 12" id="KW-0808">Transferase</keyword>
<evidence type="ECO:0000313" key="16">
    <source>
        <dbReference type="Proteomes" id="UP000032679"/>
    </source>
</evidence>
<dbReference type="EMBL" id="BALE01000009">
    <property type="protein sequence ID" value="GAN53244.1"/>
    <property type="molecule type" value="Genomic_DNA"/>
</dbReference>
<keyword evidence="9 12" id="KW-0949">S-adenosyl-L-methionine</keyword>
<evidence type="ECO:0000256" key="11">
    <source>
        <dbReference type="ARBA" id="ARBA00047944"/>
    </source>
</evidence>
<dbReference type="STRING" id="1231623.Tasa_009_039"/>